<sequence length="188" mass="20896">MGRNTGAVRSAPGVRASERKCSRTLSNAACPSWRLNTLAKWLIRARLRLQWATRRLGARLPAEQDYAWCRQVPTSLPRARFSSLTILNSAPFRSTVFLLAEKSGDRMKYPYDLVAGILCLTMSFVCLGALLLGWPNSSAKTPLLAQRSTRLNSWGSPPVARYTPRMNSAPVVSHCGEPKVRSSEFNFP</sequence>
<evidence type="ECO:0000256" key="1">
    <source>
        <dbReference type="SAM" id="Phobius"/>
    </source>
</evidence>
<proteinExistence type="predicted"/>
<dbReference type="AlphaFoldDB" id="A0AB73I3N9"/>
<evidence type="ECO:0000313" key="3">
    <source>
        <dbReference type="Proteomes" id="UP001229486"/>
    </source>
</evidence>
<dbReference type="EMBL" id="JAURTK010000001">
    <property type="protein sequence ID" value="MDP9644616.1"/>
    <property type="molecule type" value="Genomic_DNA"/>
</dbReference>
<evidence type="ECO:0000313" key="2">
    <source>
        <dbReference type="EMBL" id="MDP9644616.1"/>
    </source>
</evidence>
<keyword evidence="1" id="KW-1133">Transmembrane helix</keyword>
<accession>A0AB73I3N9</accession>
<keyword evidence="1" id="KW-0812">Transmembrane</keyword>
<name>A0AB73I3N9_9BURK</name>
<organism evidence="2 3">
    <name type="scientific">Paraburkholderia caledonica</name>
    <dbReference type="NCBI Taxonomy" id="134536"/>
    <lineage>
        <taxon>Bacteria</taxon>
        <taxon>Pseudomonadati</taxon>
        <taxon>Pseudomonadota</taxon>
        <taxon>Betaproteobacteria</taxon>
        <taxon>Burkholderiales</taxon>
        <taxon>Burkholderiaceae</taxon>
        <taxon>Paraburkholderia</taxon>
    </lineage>
</organism>
<reference evidence="2" key="1">
    <citation type="submission" date="2023-07" db="EMBL/GenBank/DDBJ databases">
        <title>Sorghum-associated microbial communities from plants grown in Nebraska, USA.</title>
        <authorList>
            <person name="Schachtman D."/>
        </authorList>
    </citation>
    <scope>NUCLEOTIDE SEQUENCE</scope>
    <source>
        <strain evidence="2">DS1061</strain>
    </source>
</reference>
<feature type="transmembrane region" description="Helical" evidence="1">
    <location>
        <begin position="113"/>
        <end position="134"/>
    </location>
</feature>
<comment type="caution">
    <text evidence="2">The sequence shown here is derived from an EMBL/GenBank/DDBJ whole genome shotgun (WGS) entry which is preliminary data.</text>
</comment>
<keyword evidence="1" id="KW-0472">Membrane</keyword>
<protein>
    <submittedName>
        <fullName evidence="2">Uncharacterized protein</fullName>
    </submittedName>
</protein>
<dbReference type="Proteomes" id="UP001229486">
    <property type="component" value="Unassembled WGS sequence"/>
</dbReference>
<gene>
    <name evidence="2" type="ORF">J2793_000038</name>
</gene>